<dbReference type="EMBL" id="MEKH01000011">
    <property type="protein sequence ID" value="ODO00058.1"/>
    <property type="molecule type" value="Genomic_DNA"/>
</dbReference>
<dbReference type="OrthoDB" id="10642680at2759"/>
<organism evidence="2 3">
    <name type="scientific">Cryptococcus amylolentus CBS 6273</name>
    <dbReference type="NCBI Taxonomy" id="1296118"/>
    <lineage>
        <taxon>Eukaryota</taxon>
        <taxon>Fungi</taxon>
        <taxon>Dikarya</taxon>
        <taxon>Basidiomycota</taxon>
        <taxon>Agaricomycotina</taxon>
        <taxon>Tremellomycetes</taxon>
        <taxon>Tremellales</taxon>
        <taxon>Cryptococcaceae</taxon>
        <taxon>Cryptococcus</taxon>
    </lineage>
</organism>
<proteinExistence type="predicted"/>
<reference evidence="2 3" key="1">
    <citation type="submission" date="2016-06" db="EMBL/GenBank/DDBJ databases">
        <title>Evolution of pathogenesis and genome organization in the Tremellales.</title>
        <authorList>
            <person name="Cuomo C."/>
            <person name="Litvintseva A."/>
            <person name="Heitman J."/>
            <person name="Chen Y."/>
            <person name="Sun S."/>
            <person name="Springer D."/>
            <person name="Dromer F."/>
            <person name="Young S."/>
            <person name="Zeng Q."/>
            <person name="Chapman S."/>
            <person name="Gujja S."/>
            <person name="Saif S."/>
            <person name="Birren B."/>
        </authorList>
    </citation>
    <scope>NUCLEOTIDE SEQUENCE [LARGE SCALE GENOMIC DNA]</scope>
    <source>
        <strain evidence="2 3">CBS 6273</strain>
    </source>
</reference>
<dbReference type="AlphaFoldDB" id="A0A1E3JGV7"/>
<gene>
    <name evidence="2" type="ORF">I350_06682</name>
</gene>
<comment type="caution">
    <text evidence="2">The sequence shown here is derived from an EMBL/GenBank/DDBJ whole genome shotgun (WGS) entry which is preliminary data.</text>
</comment>
<evidence type="ECO:0000256" key="1">
    <source>
        <dbReference type="SAM" id="MobiDB-lite"/>
    </source>
</evidence>
<evidence type="ECO:0000313" key="2">
    <source>
        <dbReference type="EMBL" id="ODO00058.1"/>
    </source>
</evidence>
<sequence length="154" mass="16901">MARLQPTRLPPMAVSATTTPTPTHGGERGSWWSGIRMLVVWVLHPFPENRIDKGREVFAGLRDLLLLVILVAWWVGLSEHKKHRPWGLIALLYVLPRWKWCTAPYGTRVLPAAPADTAPAPADVPPPAARRAQSLAPSVAVTPSFALCCCLLVC</sequence>
<name>A0A1E3JGV7_9TREE</name>
<protein>
    <submittedName>
        <fullName evidence="2">Uncharacterized protein</fullName>
    </submittedName>
</protein>
<evidence type="ECO:0000313" key="3">
    <source>
        <dbReference type="Proteomes" id="UP000095149"/>
    </source>
</evidence>
<feature type="region of interest" description="Disordered" evidence="1">
    <location>
        <begin position="1"/>
        <end position="27"/>
    </location>
</feature>
<accession>A0A1E3JGV7</accession>
<dbReference type="Proteomes" id="UP000095149">
    <property type="component" value="Unassembled WGS sequence"/>
</dbReference>